<evidence type="ECO:0000313" key="2">
    <source>
        <dbReference type="Proteomes" id="UP000625682"/>
    </source>
</evidence>
<comment type="caution">
    <text evidence="1">The sequence shown here is derived from an EMBL/GenBank/DDBJ whole genome shotgun (WGS) entry which is preliminary data.</text>
</comment>
<evidence type="ECO:0000313" key="1">
    <source>
        <dbReference type="EMBL" id="GGJ27662.1"/>
    </source>
</evidence>
<dbReference type="Proteomes" id="UP000625682">
    <property type="component" value="Unassembled WGS sequence"/>
</dbReference>
<proteinExistence type="predicted"/>
<reference evidence="1" key="1">
    <citation type="journal article" date="2014" name="Int. J. Syst. Evol. Microbiol.">
        <title>Complete genome sequence of Corynebacterium casei LMG S-19264T (=DSM 44701T), isolated from a smear-ripened cheese.</title>
        <authorList>
            <consortium name="US DOE Joint Genome Institute (JGI-PGF)"/>
            <person name="Walter F."/>
            <person name="Albersmeier A."/>
            <person name="Kalinowski J."/>
            <person name="Ruckert C."/>
        </authorList>
    </citation>
    <scope>NUCLEOTIDE SEQUENCE</scope>
    <source>
        <strain evidence="1">CGMCC 4.7272</strain>
    </source>
</reference>
<dbReference type="Gene3D" id="3.40.50.980">
    <property type="match status" value="1"/>
</dbReference>
<gene>
    <name evidence="1" type="ORF">GCM10012282_25270</name>
</gene>
<name>A0A917NTV2_9ACTN</name>
<dbReference type="AlphaFoldDB" id="A0A917NTV2"/>
<protein>
    <submittedName>
        <fullName evidence="1">Uncharacterized protein</fullName>
    </submittedName>
</protein>
<sequence>MAYALLAAGVARCDRVGSRAVVNTDPAYRAHKVVYVLRQAGVSVLLAALGREASDCRAMADEVRAS</sequence>
<keyword evidence="2" id="KW-1185">Reference proteome</keyword>
<accession>A0A917NTV2</accession>
<reference evidence="1" key="2">
    <citation type="submission" date="2020-09" db="EMBL/GenBank/DDBJ databases">
        <authorList>
            <person name="Sun Q."/>
            <person name="Zhou Y."/>
        </authorList>
    </citation>
    <scope>NUCLEOTIDE SEQUENCE</scope>
    <source>
        <strain evidence="1">CGMCC 4.7272</strain>
    </source>
</reference>
<dbReference type="EMBL" id="BMMU01000006">
    <property type="protein sequence ID" value="GGJ27662.1"/>
    <property type="molecule type" value="Genomic_DNA"/>
</dbReference>
<organism evidence="1 2">
    <name type="scientific">Streptomyces lacrimifluminis</name>
    <dbReference type="NCBI Taxonomy" id="1500077"/>
    <lineage>
        <taxon>Bacteria</taxon>
        <taxon>Bacillati</taxon>
        <taxon>Actinomycetota</taxon>
        <taxon>Actinomycetes</taxon>
        <taxon>Kitasatosporales</taxon>
        <taxon>Streptomycetaceae</taxon>
        <taxon>Streptomyces</taxon>
    </lineage>
</organism>